<feature type="region of interest" description="Disordered" evidence="1">
    <location>
        <begin position="126"/>
        <end position="150"/>
    </location>
</feature>
<organism evidence="2 3">
    <name type="scientific">Methylobacterium jeotgali</name>
    <dbReference type="NCBI Taxonomy" id="381630"/>
    <lineage>
        <taxon>Bacteria</taxon>
        <taxon>Pseudomonadati</taxon>
        <taxon>Pseudomonadota</taxon>
        <taxon>Alphaproteobacteria</taxon>
        <taxon>Hyphomicrobiales</taxon>
        <taxon>Methylobacteriaceae</taxon>
        <taxon>Methylobacterium</taxon>
    </lineage>
</organism>
<comment type="caution">
    <text evidence="2">The sequence shown here is derived from an EMBL/GenBank/DDBJ whole genome shotgun (WGS) entry which is preliminary data.</text>
</comment>
<name>A0ABQ4STB9_9HYPH</name>
<evidence type="ECO:0000313" key="2">
    <source>
        <dbReference type="EMBL" id="GJE06464.1"/>
    </source>
</evidence>
<sequence length="150" mass="16262">MTSALQPSAGNTLAPAEATVQDLKLAEALGYARPTDIRKLINRHLPMLEVMGLVRHRGVPIVSGKGRVSTVTEYHLTKAQAAFITAKAGTKLADSLTVFMAETFAMVSDGKLVAVDESAAEELAAAQTRKARRRHEEERDARSEAFAFLR</sequence>
<reference evidence="2" key="1">
    <citation type="journal article" date="2021" name="Front. Microbiol.">
        <title>Comprehensive Comparative Genomics and Phenotyping of Methylobacterium Species.</title>
        <authorList>
            <person name="Alessa O."/>
            <person name="Ogura Y."/>
            <person name="Fujitani Y."/>
            <person name="Takami H."/>
            <person name="Hayashi T."/>
            <person name="Sahin N."/>
            <person name="Tani A."/>
        </authorList>
    </citation>
    <scope>NUCLEOTIDE SEQUENCE</scope>
    <source>
        <strain evidence="2">LMG 23639</strain>
    </source>
</reference>
<protein>
    <submittedName>
        <fullName evidence="2">Uncharacterized protein</fullName>
    </submittedName>
</protein>
<proteinExistence type="predicted"/>
<dbReference type="RefSeq" id="WP_238275186.1">
    <property type="nucleotide sequence ID" value="NZ_BPQR01000030.1"/>
</dbReference>
<feature type="compositionally biased region" description="Basic and acidic residues" evidence="1">
    <location>
        <begin position="134"/>
        <end position="143"/>
    </location>
</feature>
<evidence type="ECO:0000313" key="3">
    <source>
        <dbReference type="Proteomes" id="UP001055102"/>
    </source>
</evidence>
<dbReference type="EMBL" id="BPQR01000030">
    <property type="protein sequence ID" value="GJE06464.1"/>
    <property type="molecule type" value="Genomic_DNA"/>
</dbReference>
<dbReference type="Proteomes" id="UP001055102">
    <property type="component" value="Unassembled WGS sequence"/>
</dbReference>
<reference evidence="2" key="2">
    <citation type="submission" date="2021-08" db="EMBL/GenBank/DDBJ databases">
        <authorList>
            <person name="Tani A."/>
            <person name="Ola A."/>
            <person name="Ogura Y."/>
            <person name="Katsura K."/>
            <person name="Hayashi T."/>
        </authorList>
    </citation>
    <scope>NUCLEOTIDE SEQUENCE</scope>
    <source>
        <strain evidence="2">LMG 23639</strain>
    </source>
</reference>
<keyword evidence="3" id="KW-1185">Reference proteome</keyword>
<accession>A0ABQ4STB9</accession>
<gene>
    <name evidence="2" type="ORF">AOPFMNJM_1784</name>
</gene>
<evidence type="ECO:0000256" key="1">
    <source>
        <dbReference type="SAM" id="MobiDB-lite"/>
    </source>
</evidence>